<organism evidence="1 2">
    <name type="scientific">Molorchus minor</name>
    <dbReference type="NCBI Taxonomy" id="1323400"/>
    <lineage>
        <taxon>Eukaryota</taxon>
        <taxon>Metazoa</taxon>
        <taxon>Ecdysozoa</taxon>
        <taxon>Arthropoda</taxon>
        <taxon>Hexapoda</taxon>
        <taxon>Insecta</taxon>
        <taxon>Pterygota</taxon>
        <taxon>Neoptera</taxon>
        <taxon>Endopterygota</taxon>
        <taxon>Coleoptera</taxon>
        <taxon>Polyphaga</taxon>
        <taxon>Cucujiformia</taxon>
        <taxon>Chrysomeloidea</taxon>
        <taxon>Cerambycidae</taxon>
        <taxon>Lamiinae</taxon>
        <taxon>Monochamini</taxon>
        <taxon>Molorchus</taxon>
    </lineage>
</organism>
<evidence type="ECO:0000313" key="1">
    <source>
        <dbReference type="EMBL" id="KAJ8983564.1"/>
    </source>
</evidence>
<evidence type="ECO:0000313" key="2">
    <source>
        <dbReference type="Proteomes" id="UP001162164"/>
    </source>
</evidence>
<evidence type="ECO:0008006" key="3">
    <source>
        <dbReference type="Google" id="ProtNLM"/>
    </source>
</evidence>
<reference evidence="1" key="1">
    <citation type="journal article" date="2023" name="Insect Mol. Biol.">
        <title>Genome sequencing provides insights into the evolution of gene families encoding plant cell wall-degrading enzymes in longhorned beetles.</title>
        <authorList>
            <person name="Shin N.R."/>
            <person name="Okamura Y."/>
            <person name="Kirsch R."/>
            <person name="Pauchet Y."/>
        </authorList>
    </citation>
    <scope>NUCLEOTIDE SEQUENCE</scope>
    <source>
        <strain evidence="1">MMC_N1</strain>
    </source>
</reference>
<keyword evidence="2" id="KW-1185">Reference proteome</keyword>
<comment type="caution">
    <text evidence="1">The sequence shown here is derived from an EMBL/GenBank/DDBJ whole genome shotgun (WGS) entry which is preliminary data.</text>
</comment>
<dbReference type="Proteomes" id="UP001162164">
    <property type="component" value="Unassembled WGS sequence"/>
</dbReference>
<gene>
    <name evidence="1" type="ORF">NQ317_006609</name>
</gene>
<name>A0ABQ9K080_9CUCU</name>
<sequence>MVKLYSIVPMHKIPLWTTNGTTTIHRGCEAKSRCEELQATATINQTLDFCGLCDSALCNRGFTLNHFTSVIVSAITFVLCKLY</sequence>
<dbReference type="EMBL" id="JAPWTJ010000070">
    <property type="protein sequence ID" value="KAJ8983564.1"/>
    <property type="molecule type" value="Genomic_DNA"/>
</dbReference>
<accession>A0ABQ9K080</accession>
<protein>
    <recommendedName>
        <fullName evidence="3">Protein quiver</fullName>
    </recommendedName>
</protein>
<proteinExistence type="predicted"/>